<reference evidence="8 9" key="1">
    <citation type="journal article" date="2023" name="Hortic Res">
        <title>The complete reference genome for grapevine (Vitis vinifera L.) genetics and breeding.</title>
        <authorList>
            <person name="Shi X."/>
            <person name="Cao S."/>
            <person name="Wang X."/>
            <person name="Huang S."/>
            <person name="Wang Y."/>
            <person name="Liu Z."/>
            <person name="Liu W."/>
            <person name="Leng X."/>
            <person name="Peng Y."/>
            <person name="Wang N."/>
            <person name="Wang Y."/>
            <person name="Ma Z."/>
            <person name="Xu X."/>
            <person name="Zhang F."/>
            <person name="Xue H."/>
            <person name="Zhong H."/>
            <person name="Wang Y."/>
            <person name="Zhang K."/>
            <person name="Velt A."/>
            <person name="Avia K."/>
            <person name="Holtgrawe D."/>
            <person name="Grimplet J."/>
            <person name="Matus J.T."/>
            <person name="Ware D."/>
            <person name="Wu X."/>
            <person name="Wang H."/>
            <person name="Liu C."/>
            <person name="Fang Y."/>
            <person name="Rustenholz C."/>
            <person name="Cheng Z."/>
            <person name="Xiao H."/>
            <person name="Zhou Y."/>
        </authorList>
    </citation>
    <scope>NUCLEOTIDE SEQUENCE [LARGE SCALE GENOMIC DNA]</scope>
    <source>
        <strain evidence="9">cv. Pinot noir / PN40024</strain>
        <tissue evidence="8">Leaf</tissue>
    </source>
</reference>
<dbReference type="InterPro" id="IPR032675">
    <property type="entry name" value="LRR_dom_sf"/>
</dbReference>
<keyword evidence="5" id="KW-0472">Membrane</keyword>
<dbReference type="EMBL" id="CP126663">
    <property type="protein sequence ID" value="WKA06742.1"/>
    <property type="molecule type" value="Genomic_DNA"/>
</dbReference>
<sequence>MARKVQPRGRFLSYNNSIIGFTDTTSLVVKSSEYEYGGSLPLLTGLIDLSCNNLSSEIPEELTGLQGLMFLNLSVNHLEGQVPMEIGAMTSLESIDLSRNKLSGVIPQSVAGISFLIHLNASHNNFSDRIPSGTQIQGFNASCFIGNLELCGPPLRETCIGDDLPEVPIPGSADEENDDD</sequence>
<keyword evidence="6" id="KW-0675">Receptor</keyword>
<keyword evidence="3" id="KW-0732">Signal</keyword>
<dbReference type="InterPro" id="IPR046956">
    <property type="entry name" value="RLP23-like"/>
</dbReference>
<evidence type="ECO:0000256" key="4">
    <source>
        <dbReference type="ARBA" id="ARBA00022989"/>
    </source>
</evidence>
<dbReference type="SUPFAM" id="SSF52058">
    <property type="entry name" value="L domain-like"/>
    <property type="match status" value="1"/>
</dbReference>
<gene>
    <name evidence="8" type="ORF">VitviT2T_024627</name>
</gene>
<evidence type="ECO:0000256" key="7">
    <source>
        <dbReference type="ARBA" id="ARBA00023180"/>
    </source>
</evidence>
<evidence type="ECO:0000256" key="5">
    <source>
        <dbReference type="ARBA" id="ARBA00023136"/>
    </source>
</evidence>
<evidence type="ECO:0000313" key="9">
    <source>
        <dbReference type="Proteomes" id="UP001227230"/>
    </source>
</evidence>
<dbReference type="Pfam" id="PF00560">
    <property type="entry name" value="LRR_1"/>
    <property type="match status" value="3"/>
</dbReference>
<evidence type="ECO:0000256" key="1">
    <source>
        <dbReference type="ARBA" id="ARBA00004479"/>
    </source>
</evidence>
<keyword evidence="9" id="KW-1185">Reference proteome</keyword>
<organism evidence="8 9">
    <name type="scientific">Vitis vinifera</name>
    <name type="common">Grape</name>
    <dbReference type="NCBI Taxonomy" id="29760"/>
    <lineage>
        <taxon>Eukaryota</taxon>
        <taxon>Viridiplantae</taxon>
        <taxon>Streptophyta</taxon>
        <taxon>Embryophyta</taxon>
        <taxon>Tracheophyta</taxon>
        <taxon>Spermatophyta</taxon>
        <taxon>Magnoliopsida</taxon>
        <taxon>eudicotyledons</taxon>
        <taxon>Gunneridae</taxon>
        <taxon>Pentapetalae</taxon>
        <taxon>rosids</taxon>
        <taxon>Vitales</taxon>
        <taxon>Vitaceae</taxon>
        <taxon>Viteae</taxon>
        <taxon>Vitis</taxon>
    </lineage>
</organism>
<evidence type="ECO:0000256" key="6">
    <source>
        <dbReference type="ARBA" id="ARBA00023170"/>
    </source>
</evidence>
<dbReference type="InterPro" id="IPR001611">
    <property type="entry name" value="Leu-rich_rpt"/>
</dbReference>
<accession>A0ABY9DGK8</accession>
<proteinExistence type="predicted"/>
<dbReference type="PANTHER" id="PTHR48063">
    <property type="entry name" value="LRR RECEPTOR-LIKE KINASE"/>
    <property type="match status" value="1"/>
</dbReference>
<evidence type="ECO:0000313" key="8">
    <source>
        <dbReference type="EMBL" id="WKA06742.1"/>
    </source>
</evidence>
<name>A0ABY9DGK8_VITVI</name>
<keyword evidence="7" id="KW-0325">Glycoprotein</keyword>
<dbReference type="PANTHER" id="PTHR48063:SF100">
    <property type="entry name" value="RECEPTOR-LIKE PROTEIN EIX2"/>
    <property type="match status" value="1"/>
</dbReference>
<keyword evidence="4" id="KW-1133">Transmembrane helix</keyword>
<keyword evidence="2" id="KW-0812">Transmembrane</keyword>
<evidence type="ECO:0000256" key="2">
    <source>
        <dbReference type="ARBA" id="ARBA00022692"/>
    </source>
</evidence>
<comment type="subcellular location">
    <subcellularLocation>
        <location evidence="1">Membrane</location>
        <topology evidence="1">Single-pass type I membrane protein</topology>
    </subcellularLocation>
</comment>
<protein>
    <submittedName>
        <fullName evidence="8">Uncharacterized protein</fullName>
    </submittedName>
</protein>
<dbReference type="Proteomes" id="UP001227230">
    <property type="component" value="Chromosome 16"/>
</dbReference>
<evidence type="ECO:0000256" key="3">
    <source>
        <dbReference type="ARBA" id="ARBA00022729"/>
    </source>
</evidence>
<dbReference type="Gene3D" id="3.80.10.10">
    <property type="entry name" value="Ribonuclease Inhibitor"/>
    <property type="match status" value="1"/>
</dbReference>